<dbReference type="RefSeq" id="WP_195036416.1">
    <property type="nucleotide sequence ID" value="NZ_JADLRE010000045.1"/>
</dbReference>
<dbReference type="SUPFAM" id="SSF52743">
    <property type="entry name" value="Subtilisin-like"/>
    <property type="match status" value="1"/>
</dbReference>
<proteinExistence type="inferred from homology"/>
<feature type="region of interest" description="Disordered" evidence="6">
    <location>
        <begin position="445"/>
        <end position="476"/>
    </location>
</feature>
<reference evidence="8 9" key="1">
    <citation type="submission" date="2020-10" db="EMBL/GenBank/DDBJ databases">
        <title>Identification of Nocardia species via Next-generation sequencing and recognition of intraspecies genetic diversity.</title>
        <authorList>
            <person name="Li P."/>
            <person name="Li P."/>
            <person name="Lu B."/>
        </authorList>
    </citation>
    <scope>NUCLEOTIDE SEQUENCE [LARGE SCALE GENOMIC DNA]</scope>
    <source>
        <strain evidence="8 9">N-11</strain>
    </source>
</reference>
<dbReference type="InterPro" id="IPR036852">
    <property type="entry name" value="Peptidase_S8/S53_dom_sf"/>
</dbReference>
<dbReference type="EMBL" id="JADLRE010000045">
    <property type="protein sequence ID" value="MBF6229583.1"/>
    <property type="molecule type" value="Genomic_DNA"/>
</dbReference>
<protein>
    <submittedName>
        <fullName evidence="8">S8 family serine peptidase</fullName>
    </submittedName>
</protein>
<sequence length="476" mass="50166">MASQHSELRSPAELIVVTQGADTAITPTALRESRSVQAYLGELLPAGGELLRIFGPANRLERRFTGTSHEDAGAEYLNYFSVQGVTGELDELAARLRAADEVAAAYVKPPAEPPIAPEGAVAVIDRSTDEAPPVTPDFAERQGYLEAAPRGIDARWAWTVPGGRGTGVRVVDIEGAWRFTHEDLRVNQGGVIGGSPAPQQGWRDHGTAVAGAISGDVNAYGITGIVPEAYIRAVSIFGSGSAAAIRSAADVLNPGDVILLEVHRPGPRFAYANRADQRGYIAIEWWPDDAAAIRYAVGKGVIVVEAGGNGGEDLDAALYDTRPGEFPSTWRNPFRGGEADSGAIIVGAGAPPPGLHGRDHGPARSRLEFSNYGERVDVQGWGLEVTTTGYGDLQGGPDEDLWYTDVFSGTSSASPIVVGAVTSYQGMSAAAAGCKKPAEVRARLRETGSPQTDAPERPATQRIGNLPDLKSMILPR</sequence>
<dbReference type="InterPro" id="IPR050131">
    <property type="entry name" value="Peptidase_S8_subtilisin-like"/>
</dbReference>
<dbReference type="PROSITE" id="PS00138">
    <property type="entry name" value="SUBTILASE_SER"/>
    <property type="match status" value="1"/>
</dbReference>
<dbReference type="PANTHER" id="PTHR43806:SF11">
    <property type="entry name" value="CEREVISIN-RELATED"/>
    <property type="match status" value="1"/>
</dbReference>
<dbReference type="Gene3D" id="3.40.50.200">
    <property type="entry name" value="Peptidase S8/S53 domain"/>
    <property type="match status" value="1"/>
</dbReference>
<evidence type="ECO:0000259" key="7">
    <source>
        <dbReference type="Pfam" id="PF00082"/>
    </source>
</evidence>
<dbReference type="Pfam" id="PF00082">
    <property type="entry name" value="Peptidase_S8"/>
    <property type="match status" value="1"/>
</dbReference>
<feature type="domain" description="Peptidase S8/S53" evidence="7">
    <location>
        <begin position="194"/>
        <end position="448"/>
    </location>
</feature>
<evidence type="ECO:0000256" key="1">
    <source>
        <dbReference type="ARBA" id="ARBA00011073"/>
    </source>
</evidence>
<dbReference type="InterPro" id="IPR015500">
    <property type="entry name" value="Peptidase_S8_subtilisin-rel"/>
</dbReference>
<organism evidence="8 9">
    <name type="scientific">Nocardia abscessus</name>
    <dbReference type="NCBI Taxonomy" id="120957"/>
    <lineage>
        <taxon>Bacteria</taxon>
        <taxon>Bacillati</taxon>
        <taxon>Actinomycetota</taxon>
        <taxon>Actinomycetes</taxon>
        <taxon>Mycobacteriales</taxon>
        <taxon>Nocardiaceae</taxon>
        <taxon>Nocardia</taxon>
    </lineage>
</organism>
<evidence type="ECO:0000313" key="9">
    <source>
        <dbReference type="Proteomes" id="UP000807309"/>
    </source>
</evidence>
<dbReference type="InterPro" id="IPR022398">
    <property type="entry name" value="Peptidase_S8_His-AS"/>
</dbReference>
<evidence type="ECO:0000256" key="6">
    <source>
        <dbReference type="SAM" id="MobiDB-lite"/>
    </source>
</evidence>
<keyword evidence="2" id="KW-0645">Protease</keyword>
<dbReference type="PROSITE" id="PS00137">
    <property type="entry name" value="SUBTILASE_HIS"/>
    <property type="match status" value="1"/>
</dbReference>
<evidence type="ECO:0000256" key="2">
    <source>
        <dbReference type="ARBA" id="ARBA00022670"/>
    </source>
</evidence>
<dbReference type="InterPro" id="IPR034073">
    <property type="entry name" value="Subtilisin_DY-like_dom"/>
</dbReference>
<accession>A0ABS0CGW5</accession>
<comment type="caution">
    <text evidence="8">The sequence shown here is derived from an EMBL/GenBank/DDBJ whole genome shotgun (WGS) entry which is preliminary data.</text>
</comment>
<dbReference type="InterPro" id="IPR000209">
    <property type="entry name" value="Peptidase_S8/S53_dom"/>
</dbReference>
<dbReference type="PROSITE" id="PS51892">
    <property type="entry name" value="SUBTILASE"/>
    <property type="match status" value="1"/>
</dbReference>
<dbReference type="CDD" id="cd04843">
    <property type="entry name" value="Peptidases_S8_11"/>
    <property type="match status" value="1"/>
</dbReference>
<gene>
    <name evidence="8" type="ORF">IU470_31410</name>
</gene>
<comment type="caution">
    <text evidence="5">Lacks conserved residue(s) required for the propagation of feature annotation.</text>
</comment>
<evidence type="ECO:0000256" key="5">
    <source>
        <dbReference type="PROSITE-ProRule" id="PRU01240"/>
    </source>
</evidence>
<dbReference type="Proteomes" id="UP000807309">
    <property type="component" value="Unassembled WGS sequence"/>
</dbReference>
<comment type="similarity">
    <text evidence="1 5">Belongs to the peptidase S8 family.</text>
</comment>
<dbReference type="PANTHER" id="PTHR43806">
    <property type="entry name" value="PEPTIDASE S8"/>
    <property type="match status" value="1"/>
</dbReference>
<evidence type="ECO:0000256" key="3">
    <source>
        <dbReference type="ARBA" id="ARBA00022801"/>
    </source>
</evidence>
<dbReference type="PRINTS" id="PR00723">
    <property type="entry name" value="SUBTILISIN"/>
</dbReference>
<name>A0ABS0CGW5_9NOCA</name>
<keyword evidence="9" id="KW-1185">Reference proteome</keyword>
<keyword evidence="4" id="KW-0720">Serine protease</keyword>
<keyword evidence="3" id="KW-0378">Hydrolase</keyword>
<evidence type="ECO:0000256" key="4">
    <source>
        <dbReference type="ARBA" id="ARBA00022825"/>
    </source>
</evidence>
<dbReference type="InterPro" id="IPR023828">
    <property type="entry name" value="Peptidase_S8_Ser-AS"/>
</dbReference>
<evidence type="ECO:0000313" key="8">
    <source>
        <dbReference type="EMBL" id="MBF6229583.1"/>
    </source>
</evidence>